<feature type="region of interest" description="Disordered" evidence="1">
    <location>
        <begin position="384"/>
        <end position="515"/>
    </location>
</feature>
<proteinExistence type="predicted"/>
<dbReference type="Proteomes" id="UP000265515">
    <property type="component" value="Unassembled WGS sequence"/>
</dbReference>
<organism evidence="2 3">
    <name type="scientific">Chara braunii</name>
    <name type="common">Braun's stonewort</name>
    <dbReference type="NCBI Taxonomy" id="69332"/>
    <lineage>
        <taxon>Eukaryota</taxon>
        <taxon>Viridiplantae</taxon>
        <taxon>Streptophyta</taxon>
        <taxon>Charophyceae</taxon>
        <taxon>Charales</taxon>
        <taxon>Characeae</taxon>
        <taxon>Chara</taxon>
    </lineage>
</organism>
<comment type="caution">
    <text evidence="2">The sequence shown here is derived from an EMBL/GenBank/DDBJ whole genome shotgun (WGS) entry which is preliminary data.</text>
</comment>
<feature type="compositionally biased region" description="Basic and acidic residues" evidence="1">
    <location>
        <begin position="248"/>
        <end position="268"/>
    </location>
</feature>
<evidence type="ECO:0000256" key="1">
    <source>
        <dbReference type="SAM" id="MobiDB-lite"/>
    </source>
</evidence>
<feature type="compositionally biased region" description="Polar residues" evidence="1">
    <location>
        <begin position="544"/>
        <end position="558"/>
    </location>
</feature>
<feature type="compositionally biased region" description="Basic and acidic residues" evidence="1">
    <location>
        <begin position="592"/>
        <end position="601"/>
    </location>
</feature>
<feature type="compositionally biased region" description="Basic and acidic residues" evidence="1">
    <location>
        <begin position="621"/>
        <end position="662"/>
    </location>
</feature>
<feature type="region of interest" description="Disordered" evidence="1">
    <location>
        <begin position="580"/>
        <end position="688"/>
    </location>
</feature>
<feature type="region of interest" description="Disordered" evidence="1">
    <location>
        <begin position="59"/>
        <end position="78"/>
    </location>
</feature>
<gene>
    <name evidence="2" type="ORF">CBR_g53667</name>
</gene>
<sequence>MDARIINFLGLPEDEEDFPVHDFLSEPRDGKEECPAINIDNYNDDVAFDLTTLRRRSVPTEASVVQPPEASEDSGALLRGGRLGEGGCRSGEDGIVSAGWSGGFPSQFLSTHPPSTSFVGPGLDTTIGRKGFARELTDDPLSWTSLSLSLGRSDDDRLQSRGTDVEVVRGRRKEKPAEDVLQGGGRKEKSGLRVSPYNMEWIGGGGGGGGGKEQPAEDVLQGGGRKEKSGLRVSPYEMEWIGGGGGGGRKEKPAEDVLQRGGRKEKPVLRVGPTQERRDDSETVVEEGDGLVMCEGGRKKQRHRTLRVGLPARLLSCSEGREESAAARPLSCSDEREEGAAARPLSCSEGREEVAVKECVYPPKGSEENGERKRVFADTIVIEADDEGDDDRGYGSGVMREPVEGTGRIRSGCCMEERSSGDLPKNEMAPEGRKRKPVLRVGIPHSVEPAEKRRSLEGKGKKDGASFSRHEQSNMVIVLDDSDCEAHEKGGRGGVERNEKSGGGDRDKDSSLAFCSEEKDTTVLSATEAMAFEMKARKLEKSGSNKLPRSQEVASEQNACRVGGKQSVCTDVDLKKTKCSIPPGKLQNSGKENSRVEEKAAENIGLKTREVEEEEEVVQSQERREEPFSRAEEKAAVKVGQNKREGAEKPFGRAGEKAAEKIVRKKREGEEEEEIAQNQEMEKPLKGTELQGKIKTAHNTMAKKRCHSEVKVMREPQRTDKERFHRLRC</sequence>
<evidence type="ECO:0000313" key="2">
    <source>
        <dbReference type="EMBL" id="GBG91778.1"/>
    </source>
</evidence>
<feature type="compositionally biased region" description="Basic and acidic residues" evidence="1">
    <location>
        <begin position="484"/>
        <end position="515"/>
    </location>
</feature>
<name>A0A388MB38_CHABU</name>
<feature type="compositionally biased region" description="Basic and acidic residues" evidence="1">
    <location>
        <begin position="415"/>
        <end position="432"/>
    </location>
</feature>
<feature type="region of interest" description="Disordered" evidence="1">
    <location>
        <begin position="205"/>
        <end position="284"/>
    </location>
</feature>
<protein>
    <submittedName>
        <fullName evidence="2">Uncharacterized protein</fullName>
    </submittedName>
</protein>
<accession>A0A388MB38</accession>
<feature type="region of interest" description="Disordered" evidence="1">
    <location>
        <begin position="539"/>
        <end position="560"/>
    </location>
</feature>
<evidence type="ECO:0000313" key="3">
    <source>
        <dbReference type="Proteomes" id="UP000265515"/>
    </source>
</evidence>
<feature type="region of interest" description="Disordered" evidence="1">
    <location>
        <begin position="318"/>
        <end position="353"/>
    </location>
</feature>
<dbReference type="EMBL" id="BFEA01000948">
    <property type="protein sequence ID" value="GBG91778.1"/>
    <property type="molecule type" value="Genomic_DNA"/>
</dbReference>
<reference evidence="2 3" key="1">
    <citation type="journal article" date="2018" name="Cell">
        <title>The Chara Genome: Secondary Complexity and Implications for Plant Terrestrialization.</title>
        <authorList>
            <person name="Nishiyama T."/>
            <person name="Sakayama H."/>
            <person name="Vries J.D."/>
            <person name="Buschmann H."/>
            <person name="Saint-Marcoux D."/>
            <person name="Ullrich K.K."/>
            <person name="Haas F.B."/>
            <person name="Vanderstraeten L."/>
            <person name="Becker D."/>
            <person name="Lang D."/>
            <person name="Vosolsobe S."/>
            <person name="Rombauts S."/>
            <person name="Wilhelmsson P.K.I."/>
            <person name="Janitza P."/>
            <person name="Kern R."/>
            <person name="Heyl A."/>
            <person name="Rumpler F."/>
            <person name="Villalobos L.I.A.C."/>
            <person name="Clay J.M."/>
            <person name="Skokan R."/>
            <person name="Toyoda A."/>
            <person name="Suzuki Y."/>
            <person name="Kagoshima H."/>
            <person name="Schijlen E."/>
            <person name="Tajeshwar N."/>
            <person name="Catarino B."/>
            <person name="Hetherington A.J."/>
            <person name="Saltykova A."/>
            <person name="Bonnot C."/>
            <person name="Breuninger H."/>
            <person name="Symeonidi A."/>
            <person name="Radhakrishnan G.V."/>
            <person name="Van Nieuwerburgh F."/>
            <person name="Deforce D."/>
            <person name="Chang C."/>
            <person name="Karol K.G."/>
            <person name="Hedrich R."/>
            <person name="Ulvskov P."/>
            <person name="Glockner G."/>
            <person name="Delwiche C.F."/>
            <person name="Petrasek J."/>
            <person name="Van de Peer Y."/>
            <person name="Friml J."/>
            <person name="Beilby M."/>
            <person name="Dolan L."/>
            <person name="Kohara Y."/>
            <person name="Sugano S."/>
            <person name="Fujiyama A."/>
            <person name="Delaux P.-M."/>
            <person name="Quint M."/>
            <person name="TheiBen G."/>
            <person name="Hagemann M."/>
            <person name="Harholt J."/>
            <person name="Dunand C."/>
            <person name="Zachgo S."/>
            <person name="Langdale J."/>
            <person name="Maumus F."/>
            <person name="Straeten D.V.D."/>
            <person name="Gould S.B."/>
            <person name="Rensing S.A."/>
        </authorList>
    </citation>
    <scope>NUCLEOTIDE SEQUENCE [LARGE SCALE GENOMIC DNA]</scope>
    <source>
        <strain evidence="2 3">S276</strain>
    </source>
</reference>
<feature type="compositionally biased region" description="Basic and acidic residues" evidence="1">
    <location>
        <begin position="448"/>
        <end position="472"/>
    </location>
</feature>
<feature type="region of interest" description="Disordered" evidence="1">
    <location>
        <begin position="169"/>
        <end position="191"/>
    </location>
</feature>
<keyword evidence="3" id="KW-1185">Reference proteome</keyword>
<dbReference type="Gramene" id="GBG91778">
    <property type="protein sequence ID" value="GBG91778"/>
    <property type="gene ID" value="CBR_g53667"/>
</dbReference>
<dbReference type="AlphaFoldDB" id="A0A388MB38"/>